<evidence type="ECO:0000256" key="7">
    <source>
        <dbReference type="PROSITE-ProRule" id="PRU01142"/>
    </source>
</evidence>
<dbReference type="AlphaFoldDB" id="A0A1S3JF70"/>
<evidence type="ECO:0000313" key="11">
    <source>
        <dbReference type="Proteomes" id="UP000085678"/>
    </source>
</evidence>
<dbReference type="KEGG" id="lak:106172566"/>
<dbReference type="OrthoDB" id="6343844at2759"/>
<evidence type="ECO:0000256" key="5">
    <source>
        <dbReference type="ARBA" id="ARBA00022833"/>
    </source>
</evidence>
<dbReference type="Gene3D" id="1.20.5.990">
    <property type="entry name" value="Nemo cc2-lz domain - 1d5 darpin complex"/>
    <property type="match status" value="1"/>
</dbReference>
<evidence type="ECO:0000256" key="4">
    <source>
        <dbReference type="ARBA" id="ARBA00022771"/>
    </source>
</evidence>
<organism evidence="11 12">
    <name type="scientific">Lingula anatina</name>
    <name type="common">Brachiopod</name>
    <name type="synonym">Lingula unguis</name>
    <dbReference type="NCBI Taxonomy" id="7574"/>
    <lineage>
        <taxon>Eukaryota</taxon>
        <taxon>Metazoa</taxon>
        <taxon>Spiralia</taxon>
        <taxon>Lophotrochozoa</taxon>
        <taxon>Brachiopoda</taxon>
        <taxon>Linguliformea</taxon>
        <taxon>Lingulata</taxon>
        <taxon>Lingulida</taxon>
        <taxon>Linguloidea</taxon>
        <taxon>Lingulidae</taxon>
        <taxon>Lingula</taxon>
    </lineage>
</organism>
<feature type="region of interest" description="Disordered" evidence="9">
    <location>
        <begin position="187"/>
        <end position="206"/>
    </location>
</feature>
<dbReference type="PROSITE" id="PS51801">
    <property type="entry name" value="ZF_CCHC_NOA"/>
    <property type="match status" value="1"/>
</dbReference>
<evidence type="ECO:0000256" key="6">
    <source>
        <dbReference type="ARBA" id="ARBA00023054"/>
    </source>
</evidence>
<dbReference type="GO" id="GO:0005737">
    <property type="term" value="C:cytoplasm"/>
    <property type="evidence" value="ECO:0007669"/>
    <property type="project" value="UniProtKB-SubCell"/>
</dbReference>
<dbReference type="RefSeq" id="XP_013408796.1">
    <property type="nucleotide sequence ID" value="XM_013553342.1"/>
</dbReference>
<sequence>MEVNGNNGPPSGSSAGSDFVILSRVTSPSNRGDSPVNLEHLTFSLQSLASELTQEETLARMKDLMQENQELKSTVMQNTEAMRSQRSIIEEWKKKIEASQQETRNRYNDARRVVTNLRQQRDEAQKKILALEAQIREGVAGTTGTDMLQLQHKIEELEQTNQKLIKNADDSNNLIEALNAEIQNLKKTHPSSAGGESYPSDGSPSQKAELHVIKVKQEAAETQAKEYQSQVQQLQEQLQTFKQEIEDLTEEKQRMAQKRAEIGEAMTKMETQNKDLKAKLDESSTELSKIREMQQRLLLEKKDLLTMNTQLQAELSELKQNIMAQSTGTDDFAIVDKKECHLDQNMAASDREAVEVESTQQQGQGHAQVVSRPGQGQAEEGSRLLSGDSAVESGEMNKLLEELEEERQKVTSLSAQLQETQAKIESLSQDLQDKEKELSDSATNTDRRVRQLTEEHNKQVKELMTRIESMSMELQQRKDRNPEEGIQPLRAQLMSVLNELQETQQRCNSFEQRFLTTNEKLEAAMTNLEKERGRYREADIKLKKLRADVDDQRTKDDTVIDQMRITITNLELALNMERQEGHTAKQQLAEMRHNFDQLCKDYHDLLGTFDDYKAGQEAKNSALSPEMQKENMSLKIDVDNLTAQLIAAEESLDNKRNEIDGLRQQIGQLQTAVEAIPVWKAQAEVYKKDFEAERASREQQNEEKEKLREELNQQQIQNQQLLDELETFNRRQLESFSERYRHQPYIPGVNRPPSNYTPPQLPPNQYPGQQYPRQQYPGQQYPGQHVQAPPHMPYGSPYFRQNYLNPDVQGEQSANEGGPRSGDSDQWAGSGRRSTSTEEQEFVCPKCQDNFPDLDSLQIHVTECLDQD</sequence>
<keyword evidence="2" id="KW-0963">Cytoplasm</keyword>
<dbReference type="GO" id="GO:0043122">
    <property type="term" value="P:regulation of canonical NF-kappaB signal transduction"/>
    <property type="evidence" value="ECO:0007669"/>
    <property type="project" value="TreeGrafter"/>
</dbReference>
<feature type="compositionally biased region" description="Pro residues" evidence="9">
    <location>
        <begin position="755"/>
        <end position="765"/>
    </location>
</feature>
<evidence type="ECO:0000256" key="2">
    <source>
        <dbReference type="ARBA" id="ARBA00022490"/>
    </source>
</evidence>
<dbReference type="GeneID" id="106172566"/>
<feature type="compositionally biased region" description="Basic and acidic residues" evidence="9">
    <location>
        <begin position="431"/>
        <end position="446"/>
    </location>
</feature>
<evidence type="ECO:0000259" key="10">
    <source>
        <dbReference type="PROSITE" id="PS51801"/>
    </source>
</evidence>
<dbReference type="Proteomes" id="UP000085678">
    <property type="component" value="Unplaced"/>
</dbReference>
<dbReference type="GO" id="GO:0008270">
    <property type="term" value="F:zinc ion binding"/>
    <property type="evidence" value="ECO:0007669"/>
    <property type="project" value="UniProtKB-KW"/>
</dbReference>
<name>A0A1S3JF70_LINAN</name>
<proteinExistence type="predicted"/>
<feature type="domain" description="CCHC NOA-type" evidence="10">
    <location>
        <begin position="836"/>
        <end position="866"/>
    </location>
</feature>
<feature type="region of interest" description="Disordered" evidence="9">
    <location>
        <begin position="350"/>
        <end position="391"/>
    </location>
</feature>
<comment type="subcellular location">
    <subcellularLocation>
        <location evidence="1">Cytoplasm</location>
    </subcellularLocation>
</comment>
<dbReference type="Pfam" id="PF16516">
    <property type="entry name" value="CC2-LZ"/>
    <property type="match status" value="1"/>
</dbReference>
<dbReference type="STRING" id="7574.A0A1S3JF70"/>
<evidence type="ECO:0000256" key="3">
    <source>
        <dbReference type="ARBA" id="ARBA00022723"/>
    </source>
</evidence>
<accession>A0A1S3JF70</accession>
<dbReference type="InterPro" id="IPR051301">
    <property type="entry name" value="Optineurin/NFkB_EssMod"/>
</dbReference>
<evidence type="ECO:0000313" key="12">
    <source>
        <dbReference type="RefSeq" id="XP_013408796.1"/>
    </source>
</evidence>
<evidence type="ECO:0000256" key="9">
    <source>
        <dbReference type="SAM" id="MobiDB-lite"/>
    </source>
</evidence>
<feature type="region of interest" description="Disordered" evidence="9">
    <location>
        <begin position="427"/>
        <end position="446"/>
    </location>
</feature>
<evidence type="ECO:0000256" key="8">
    <source>
        <dbReference type="SAM" id="Coils"/>
    </source>
</evidence>
<feature type="coiled-coil region" evidence="8">
    <location>
        <begin position="631"/>
        <end position="731"/>
    </location>
</feature>
<keyword evidence="11" id="KW-1185">Reference proteome</keyword>
<dbReference type="PANTHER" id="PTHR31553:SF1">
    <property type="entry name" value="NF-KAPPA-B ESSENTIAL MODULATOR"/>
    <property type="match status" value="1"/>
</dbReference>
<dbReference type="Pfam" id="PF18414">
    <property type="entry name" value="zf_C2H2_10"/>
    <property type="match status" value="1"/>
</dbReference>
<dbReference type="PANTHER" id="PTHR31553">
    <property type="entry name" value="NF-KAPPA-B ESSENTIAL MODULATOR"/>
    <property type="match status" value="1"/>
</dbReference>
<keyword evidence="6 8" id="KW-0175">Coiled coil</keyword>
<gene>
    <name evidence="12" type="primary">LOC106172566</name>
</gene>
<protein>
    <submittedName>
        <fullName evidence="12">Optineurin</fullName>
    </submittedName>
</protein>
<feature type="coiled-coil region" evidence="8">
    <location>
        <begin position="217"/>
        <end position="321"/>
    </location>
</feature>
<evidence type="ECO:0000256" key="1">
    <source>
        <dbReference type="ARBA" id="ARBA00004496"/>
    </source>
</evidence>
<feature type="region of interest" description="Disordered" evidence="9">
    <location>
        <begin position="738"/>
        <end position="842"/>
    </location>
</feature>
<reference evidence="12" key="1">
    <citation type="submission" date="2025-08" db="UniProtKB">
        <authorList>
            <consortium name="RefSeq"/>
        </authorList>
    </citation>
    <scope>IDENTIFICATION</scope>
    <source>
        <tissue evidence="12">Gonads</tissue>
    </source>
</reference>
<dbReference type="Gene3D" id="1.20.5.390">
    <property type="entry name" value="L1 transposable element, trimerization domain"/>
    <property type="match status" value="2"/>
</dbReference>
<dbReference type="SUPFAM" id="SSF57997">
    <property type="entry name" value="Tropomyosin"/>
    <property type="match status" value="1"/>
</dbReference>
<keyword evidence="3" id="KW-0479">Metal-binding</keyword>
<dbReference type="InterPro" id="IPR032419">
    <property type="entry name" value="CC2-LZ_dom"/>
</dbReference>
<keyword evidence="4 7" id="KW-0863">Zinc-finger</keyword>
<dbReference type="GO" id="GO:0070530">
    <property type="term" value="F:K63-linked polyubiquitin modification-dependent protein binding"/>
    <property type="evidence" value="ECO:0007669"/>
    <property type="project" value="InterPro"/>
</dbReference>
<feature type="compositionally biased region" description="Low complexity" evidence="9">
    <location>
        <begin position="766"/>
        <end position="784"/>
    </location>
</feature>
<dbReference type="GO" id="GO:0005634">
    <property type="term" value="C:nucleus"/>
    <property type="evidence" value="ECO:0007669"/>
    <property type="project" value="TreeGrafter"/>
</dbReference>
<dbReference type="InterPro" id="IPR034735">
    <property type="entry name" value="NEMO_ZF"/>
</dbReference>
<dbReference type="InParanoid" id="A0A1S3JF70"/>
<keyword evidence="5" id="KW-0862">Zinc</keyword>